<reference evidence="1" key="1">
    <citation type="submission" date="2021-01" db="EMBL/GenBank/DDBJ databases">
        <authorList>
            <person name="Corre E."/>
            <person name="Pelletier E."/>
            <person name="Niang G."/>
            <person name="Scheremetjew M."/>
            <person name="Finn R."/>
            <person name="Kale V."/>
            <person name="Holt S."/>
            <person name="Cochrane G."/>
            <person name="Meng A."/>
            <person name="Brown T."/>
            <person name="Cohen L."/>
        </authorList>
    </citation>
    <scope>NUCLEOTIDE SEQUENCE</scope>
    <source>
        <strain evidence="1">SAG 36.94</strain>
    </source>
</reference>
<accession>A0A7S1T809</accession>
<gene>
    <name evidence="1" type="ORF">CCAE0312_LOCUS1631</name>
</gene>
<evidence type="ECO:0000313" key="1">
    <source>
        <dbReference type="EMBL" id="CAD9227512.1"/>
    </source>
</evidence>
<dbReference type="EMBL" id="HBGH01003010">
    <property type="protein sequence ID" value="CAD9227512.1"/>
    <property type="molecule type" value="Transcribed_RNA"/>
</dbReference>
<dbReference type="AlphaFoldDB" id="A0A7S1T809"/>
<proteinExistence type="predicted"/>
<name>A0A7S1T809_9RHOD</name>
<organism evidence="1">
    <name type="scientific">Compsopogon caeruleus</name>
    <dbReference type="NCBI Taxonomy" id="31354"/>
    <lineage>
        <taxon>Eukaryota</taxon>
        <taxon>Rhodophyta</taxon>
        <taxon>Compsopogonophyceae</taxon>
        <taxon>Compsopogonales</taxon>
        <taxon>Compsopogonaceae</taxon>
        <taxon>Compsopogon</taxon>
    </lineage>
</organism>
<protein>
    <submittedName>
        <fullName evidence="1">Uncharacterized protein</fullName>
    </submittedName>
</protein>
<sequence length="128" mass="14319">MRDLFDWEVARSWCVKENGRRLMVEGRDLDGVVLGRDRTEGLRMGRVLIESNGLPRKTVAGQEVALDATGGVVVVEGIAEDYGTVTASSRFVPGENMPLDCRDHRSDHDKHRSNARRAQILEKVNVVF</sequence>